<evidence type="ECO:0000256" key="7">
    <source>
        <dbReference type="ARBA" id="ARBA00023136"/>
    </source>
</evidence>
<sequence>RCRLRIGCVVLWLHLTNSSFVQNPSHIIALKHSNTTDIVCVISEEYSIQGIYWYRWSKEKETFQFIVFVTMINKYTYGSGFDNRRFYVSKNVRNSHSLKIFHVQPSDKGTYYCAVSHSSRLILSSGTELSVGKCFFTLARICLGTLERPVFWYSETSV</sequence>
<dbReference type="Gene3D" id="2.60.40.10">
    <property type="entry name" value="Immunoglobulins"/>
    <property type="match status" value="1"/>
</dbReference>
<evidence type="ECO:0000256" key="9">
    <source>
        <dbReference type="ARBA" id="ARBA00023180"/>
    </source>
</evidence>
<dbReference type="Pfam" id="PF07686">
    <property type="entry name" value="V-set"/>
    <property type="match status" value="1"/>
</dbReference>
<dbReference type="InterPro" id="IPR013106">
    <property type="entry name" value="Ig_V-set"/>
</dbReference>
<dbReference type="GO" id="GO:0002250">
    <property type="term" value="P:adaptive immune response"/>
    <property type="evidence" value="ECO:0007669"/>
    <property type="project" value="UniProtKB-KW"/>
</dbReference>
<keyword evidence="7" id="KW-0472">Membrane</keyword>
<dbReference type="Ensembl" id="ENSCPRT00005000620.1">
    <property type="protein sequence ID" value="ENSCPRP00005000524.1"/>
    <property type="gene ID" value="ENSCPRG00005000430.1"/>
</dbReference>
<feature type="domain" description="Ig-like" evidence="12">
    <location>
        <begin position="18"/>
        <end position="130"/>
    </location>
</feature>
<accession>A0A7M4DVP8</accession>
<dbReference type="GO" id="GO:0015026">
    <property type="term" value="F:coreceptor activity"/>
    <property type="evidence" value="ECO:0007669"/>
    <property type="project" value="InterPro"/>
</dbReference>
<evidence type="ECO:0000256" key="8">
    <source>
        <dbReference type="ARBA" id="ARBA00023157"/>
    </source>
</evidence>
<evidence type="ECO:0000313" key="13">
    <source>
        <dbReference type="Ensembl" id="ENSCPRP00005000524.1"/>
    </source>
</evidence>
<organism evidence="13 14">
    <name type="scientific">Crocodylus porosus</name>
    <name type="common">Saltwater crocodile</name>
    <name type="synonym">Estuarine crocodile</name>
    <dbReference type="NCBI Taxonomy" id="8502"/>
    <lineage>
        <taxon>Eukaryota</taxon>
        <taxon>Metazoa</taxon>
        <taxon>Chordata</taxon>
        <taxon>Craniata</taxon>
        <taxon>Vertebrata</taxon>
        <taxon>Euteleostomi</taxon>
        <taxon>Archelosauria</taxon>
        <taxon>Archosauria</taxon>
        <taxon>Crocodylia</taxon>
        <taxon>Longirostres</taxon>
        <taxon>Crocodylidae</taxon>
        <taxon>Crocodylus</taxon>
    </lineage>
</organism>
<dbReference type="InterPro" id="IPR042414">
    <property type="entry name" value="CD8B"/>
</dbReference>
<evidence type="ECO:0000256" key="2">
    <source>
        <dbReference type="ARBA" id="ARBA00022692"/>
    </source>
</evidence>
<name>A0A7M4DVP8_CROPO</name>
<reference evidence="13" key="2">
    <citation type="submission" date="2025-09" db="UniProtKB">
        <authorList>
            <consortium name="Ensembl"/>
        </authorList>
    </citation>
    <scope>IDENTIFICATION</scope>
</reference>
<evidence type="ECO:0000256" key="3">
    <source>
        <dbReference type="ARBA" id="ARBA00022729"/>
    </source>
</evidence>
<dbReference type="PANTHER" id="PTHR11292">
    <property type="entry name" value="T-CELL SURFACE GLYCOPROTEIN CD8 BETA CHAIN"/>
    <property type="match status" value="1"/>
</dbReference>
<protein>
    <recommendedName>
        <fullName evidence="12">Ig-like domain-containing protein</fullName>
    </recommendedName>
</protein>
<dbReference type="GO" id="GO:0042288">
    <property type="term" value="F:MHC class I protein binding"/>
    <property type="evidence" value="ECO:0007669"/>
    <property type="project" value="InterPro"/>
</dbReference>
<dbReference type="InterPro" id="IPR003599">
    <property type="entry name" value="Ig_sub"/>
</dbReference>
<keyword evidence="3 11" id="KW-0732">Signal</keyword>
<dbReference type="PROSITE" id="PS50835">
    <property type="entry name" value="IG_LIKE"/>
    <property type="match status" value="1"/>
</dbReference>
<comment type="subcellular location">
    <subcellularLocation>
        <location evidence="1">Membrane</location>
        <topology evidence="1">Single-pass type I membrane protein</topology>
    </subcellularLocation>
</comment>
<keyword evidence="9" id="KW-0325">Glycoprotein</keyword>
<dbReference type="GO" id="GO:0009986">
    <property type="term" value="C:cell surface"/>
    <property type="evidence" value="ECO:0007669"/>
    <property type="project" value="TreeGrafter"/>
</dbReference>
<keyword evidence="6" id="KW-1064">Adaptive immunity</keyword>
<dbReference type="InterPro" id="IPR013783">
    <property type="entry name" value="Ig-like_fold"/>
</dbReference>
<reference evidence="13" key="1">
    <citation type="submission" date="2025-08" db="UniProtKB">
        <authorList>
            <consortium name="Ensembl"/>
        </authorList>
    </citation>
    <scope>IDENTIFICATION</scope>
</reference>
<dbReference type="PANTHER" id="PTHR11292:SF7">
    <property type="entry name" value="T-CELL SURFACE GLYCOPROTEIN CD8 BETA CHAIN-RELATED"/>
    <property type="match status" value="1"/>
</dbReference>
<dbReference type="GO" id="GO:0016020">
    <property type="term" value="C:membrane"/>
    <property type="evidence" value="ECO:0007669"/>
    <property type="project" value="UniProtKB-SubCell"/>
</dbReference>
<proteinExistence type="predicted"/>
<keyword evidence="10" id="KW-0393">Immunoglobulin domain</keyword>
<dbReference type="Proteomes" id="UP000594220">
    <property type="component" value="Unplaced"/>
</dbReference>
<dbReference type="GeneTree" id="ENSGT00950000185620"/>
<dbReference type="InterPro" id="IPR036179">
    <property type="entry name" value="Ig-like_dom_sf"/>
</dbReference>
<dbReference type="SUPFAM" id="SSF48726">
    <property type="entry name" value="Immunoglobulin"/>
    <property type="match status" value="1"/>
</dbReference>
<dbReference type="InterPro" id="IPR007110">
    <property type="entry name" value="Ig-like_dom"/>
</dbReference>
<evidence type="ECO:0000256" key="5">
    <source>
        <dbReference type="ARBA" id="ARBA00022989"/>
    </source>
</evidence>
<feature type="signal peptide" evidence="11">
    <location>
        <begin position="1"/>
        <end position="18"/>
    </location>
</feature>
<evidence type="ECO:0000256" key="4">
    <source>
        <dbReference type="ARBA" id="ARBA00022859"/>
    </source>
</evidence>
<keyword evidence="4" id="KW-0391">Immunity</keyword>
<evidence type="ECO:0000256" key="6">
    <source>
        <dbReference type="ARBA" id="ARBA00023130"/>
    </source>
</evidence>
<evidence type="ECO:0000256" key="11">
    <source>
        <dbReference type="SAM" id="SignalP"/>
    </source>
</evidence>
<dbReference type="GO" id="GO:0050776">
    <property type="term" value="P:regulation of immune response"/>
    <property type="evidence" value="ECO:0007669"/>
    <property type="project" value="InterPro"/>
</dbReference>
<keyword evidence="2" id="KW-0812">Transmembrane</keyword>
<evidence type="ECO:0000256" key="10">
    <source>
        <dbReference type="ARBA" id="ARBA00023319"/>
    </source>
</evidence>
<keyword evidence="14" id="KW-1185">Reference proteome</keyword>
<evidence type="ECO:0000313" key="14">
    <source>
        <dbReference type="Proteomes" id="UP000594220"/>
    </source>
</evidence>
<keyword evidence="5" id="KW-1133">Transmembrane helix</keyword>
<keyword evidence="8" id="KW-1015">Disulfide bond</keyword>
<dbReference type="SMART" id="SM00409">
    <property type="entry name" value="IG"/>
    <property type="match status" value="1"/>
</dbReference>
<dbReference type="OMA" id="FWYSETS"/>
<evidence type="ECO:0000259" key="12">
    <source>
        <dbReference type="PROSITE" id="PS50835"/>
    </source>
</evidence>
<dbReference type="AlphaFoldDB" id="A0A7M4DVP8"/>
<evidence type="ECO:0000256" key="1">
    <source>
        <dbReference type="ARBA" id="ARBA00004479"/>
    </source>
</evidence>
<feature type="chain" id="PRO_5029788199" description="Ig-like domain-containing protein" evidence="11">
    <location>
        <begin position="19"/>
        <end position="158"/>
    </location>
</feature>